<comment type="caution">
    <text evidence="8">The sequence shown here is derived from an EMBL/GenBank/DDBJ whole genome shotgun (WGS) entry which is preliminary data.</text>
</comment>
<sequence length="182" mass="20864">MYAKSISKPKPEINLSCFSFLFSEIFQYLSKNDKEKDIEQSLIDFANPIGERVLELAMYREKTKGKRYTNIVDVLHFIRGPVWKLLFGKMAEDLQQSSEDEDVYFIKDLCPITNKYTCTRDSINCAAFIAGIIEGVLCSIDFPAKVVPHFAEDDDEFTDSTLFQIKFTKGALEYEARYSGDS</sequence>
<dbReference type="InterPro" id="IPR007194">
    <property type="entry name" value="TRAPP_component"/>
</dbReference>
<gene>
    <name evidence="8" type="ORF">ECRASSUSDP1_LOCUS23323</name>
</gene>
<name>A0AAD1Y2X0_EUPCR</name>
<dbReference type="GO" id="GO:1990072">
    <property type="term" value="C:TRAPPIII protein complex"/>
    <property type="evidence" value="ECO:0007669"/>
    <property type="project" value="TreeGrafter"/>
</dbReference>
<evidence type="ECO:0000256" key="1">
    <source>
        <dbReference type="ARBA" id="ARBA00004240"/>
    </source>
</evidence>
<dbReference type="SUPFAM" id="SSF111126">
    <property type="entry name" value="Ligand-binding domain in the NO signalling and Golgi transport"/>
    <property type="match status" value="1"/>
</dbReference>
<dbReference type="Pfam" id="PF04051">
    <property type="entry name" value="TRAPP"/>
    <property type="match status" value="1"/>
</dbReference>
<dbReference type="Proteomes" id="UP001295684">
    <property type="component" value="Unassembled WGS sequence"/>
</dbReference>
<keyword evidence="3 7" id="KW-0813">Transport</keyword>
<dbReference type="InterPro" id="IPR024096">
    <property type="entry name" value="NO_sig/Golgi_transp_ligand-bd"/>
</dbReference>
<dbReference type="Gene3D" id="3.30.1380.20">
    <property type="entry name" value="Trafficking protein particle complex subunit 3"/>
    <property type="match status" value="1"/>
</dbReference>
<reference evidence="8" key="1">
    <citation type="submission" date="2023-07" db="EMBL/GenBank/DDBJ databases">
        <authorList>
            <consortium name="AG Swart"/>
            <person name="Singh M."/>
            <person name="Singh A."/>
            <person name="Seah K."/>
            <person name="Emmerich C."/>
        </authorList>
    </citation>
    <scope>NUCLEOTIDE SEQUENCE</scope>
    <source>
        <strain evidence="8">DP1</strain>
    </source>
</reference>
<evidence type="ECO:0000256" key="7">
    <source>
        <dbReference type="PIRNR" id="PIRNR017479"/>
    </source>
</evidence>
<proteinExistence type="inferred from homology"/>
<evidence type="ECO:0000256" key="2">
    <source>
        <dbReference type="ARBA" id="ARBA00006218"/>
    </source>
</evidence>
<dbReference type="GO" id="GO:1990071">
    <property type="term" value="C:TRAPPII protein complex"/>
    <property type="evidence" value="ECO:0007669"/>
    <property type="project" value="TreeGrafter"/>
</dbReference>
<comment type="subcellular location">
    <subcellularLocation>
        <location evidence="1">Endoplasmic reticulum</location>
    </subcellularLocation>
    <subcellularLocation>
        <location evidence="7">Golgi apparatus</location>
        <location evidence="7">cis-Golgi network</location>
    </subcellularLocation>
</comment>
<dbReference type="GO" id="GO:0005783">
    <property type="term" value="C:endoplasmic reticulum"/>
    <property type="evidence" value="ECO:0007669"/>
    <property type="project" value="UniProtKB-SubCell"/>
</dbReference>
<dbReference type="CDD" id="cd14943">
    <property type="entry name" value="TRAPPC5_Trs31"/>
    <property type="match status" value="1"/>
</dbReference>
<evidence type="ECO:0000256" key="4">
    <source>
        <dbReference type="ARBA" id="ARBA00022824"/>
    </source>
</evidence>
<organism evidence="8 9">
    <name type="scientific">Euplotes crassus</name>
    <dbReference type="NCBI Taxonomy" id="5936"/>
    <lineage>
        <taxon>Eukaryota</taxon>
        <taxon>Sar</taxon>
        <taxon>Alveolata</taxon>
        <taxon>Ciliophora</taxon>
        <taxon>Intramacronucleata</taxon>
        <taxon>Spirotrichea</taxon>
        <taxon>Hypotrichia</taxon>
        <taxon>Euplotida</taxon>
        <taxon>Euplotidae</taxon>
        <taxon>Moneuplotes</taxon>
    </lineage>
</organism>
<keyword evidence="5 7" id="KW-0931">ER-Golgi transport</keyword>
<dbReference type="PANTHER" id="PTHR20902">
    <property type="entry name" value="41-2 PROTEIN ANTIGEN-RELATED"/>
    <property type="match status" value="1"/>
</dbReference>
<evidence type="ECO:0000256" key="5">
    <source>
        <dbReference type="ARBA" id="ARBA00022892"/>
    </source>
</evidence>
<keyword evidence="4 7" id="KW-0256">Endoplasmic reticulum</keyword>
<evidence type="ECO:0000313" key="9">
    <source>
        <dbReference type="Proteomes" id="UP001295684"/>
    </source>
</evidence>
<comment type="similarity">
    <text evidence="2 7">Belongs to the TRAPP small subunits family. BET3 subfamily.</text>
</comment>
<accession>A0AAD1Y2X0</accession>
<keyword evidence="9" id="KW-1185">Reference proteome</keyword>
<dbReference type="PANTHER" id="PTHR20902:SF0">
    <property type="entry name" value="TRAFFICKING PROTEIN PARTICLE COMPLEX SUBUNIT 5"/>
    <property type="match status" value="1"/>
</dbReference>
<evidence type="ECO:0000313" key="8">
    <source>
        <dbReference type="EMBL" id="CAI2381857.1"/>
    </source>
</evidence>
<protein>
    <recommendedName>
        <fullName evidence="7">Trafficking protein particle complex subunit</fullName>
    </recommendedName>
</protein>
<dbReference type="EMBL" id="CAMPGE010023985">
    <property type="protein sequence ID" value="CAI2381857.1"/>
    <property type="molecule type" value="Genomic_DNA"/>
</dbReference>
<dbReference type="GO" id="GO:1990070">
    <property type="term" value="C:TRAPPI protein complex"/>
    <property type="evidence" value="ECO:0007669"/>
    <property type="project" value="TreeGrafter"/>
</dbReference>
<keyword evidence="6 7" id="KW-0333">Golgi apparatus</keyword>
<comment type="subunit">
    <text evidence="7">Part of the multisubunit TRAPP (transport protein particle) complex.</text>
</comment>
<dbReference type="PIRSF" id="PIRSF017479">
    <property type="entry name" value="TRAPP_I_complex_Trs31"/>
    <property type="match status" value="1"/>
</dbReference>
<dbReference type="AlphaFoldDB" id="A0AAD1Y2X0"/>
<evidence type="ECO:0000256" key="6">
    <source>
        <dbReference type="ARBA" id="ARBA00023034"/>
    </source>
</evidence>
<evidence type="ECO:0000256" key="3">
    <source>
        <dbReference type="ARBA" id="ARBA00022448"/>
    </source>
</evidence>
<dbReference type="InterPro" id="IPR016696">
    <property type="entry name" value="TRAPP-I_su5"/>
</dbReference>
<dbReference type="GO" id="GO:0006888">
    <property type="term" value="P:endoplasmic reticulum to Golgi vesicle-mediated transport"/>
    <property type="evidence" value="ECO:0007669"/>
    <property type="project" value="TreeGrafter"/>
</dbReference>